<feature type="coiled-coil region" evidence="1">
    <location>
        <begin position="3"/>
        <end position="30"/>
    </location>
</feature>
<dbReference type="AlphaFoldDB" id="A0AAN9U3Z0"/>
<evidence type="ECO:0000256" key="1">
    <source>
        <dbReference type="SAM" id="Coils"/>
    </source>
</evidence>
<feature type="compositionally biased region" description="Low complexity" evidence="2">
    <location>
        <begin position="550"/>
        <end position="566"/>
    </location>
</feature>
<evidence type="ECO:0000313" key="3">
    <source>
        <dbReference type="EMBL" id="KAK7728737.1"/>
    </source>
</evidence>
<name>A0AAN9U3Z0_9PEZI</name>
<accession>A0AAN9U3Z0</accession>
<proteinExistence type="predicted"/>
<gene>
    <name evidence="3" type="ORF">SLS53_009390</name>
</gene>
<feature type="compositionally biased region" description="Polar residues" evidence="2">
    <location>
        <begin position="79"/>
        <end position="95"/>
    </location>
</feature>
<comment type="caution">
    <text evidence="3">The sequence shown here is derived from an EMBL/GenBank/DDBJ whole genome shotgun (WGS) entry which is preliminary data.</text>
</comment>
<feature type="compositionally biased region" description="Basic and acidic residues" evidence="2">
    <location>
        <begin position="330"/>
        <end position="340"/>
    </location>
</feature>
<keyword evidence="4" id="KW-1185">Reference proteome</keyword>
<dbReference type="Proteomes" id="UP001320245">
    <property type="component" value="Unassembled WGS sequence"/>
</dbReference>
<evidence type="ECO:0000313" key="4">
    <source>
        <dbReference type="Proteomes" id="UP001320245"/>
    </source>
</evidence>
<organism evidence="3 4">
    <name type="scientific">Cytospora paraplurivora</name>
    <dbReference type="NCBI Taxonomy" id="2898453"/>
    <lineage>
        <taxon>Eukaryota</taxon>
        <taxon>Fungi</taxon>
        <taxon>Dikarya</taxon>
        <taxon>Ascomycota</taxon>
        <taxon>Pezizomycotina</taxon>
        <taxon>Sordariomycetes</taxon>
        <taxon>Sordariomycetidae</taxon>
        <taxon>Diaporthales</taxon>
        <taxon>Cytosporaceae</taxon>
        <taxon>Cytospora</taxon>
    </lineage>
</organism>
<keyword evidence="1" id="KW-0175">Coiled coil</keyword>
<feature type="compositionally biased region" description="Basic and acidic residues" evidence="2">
    <location>
        <begin position="354"/>
        <end position="388"/>
    </location>
</feature>
<sequence>MALDTTATLIAEAQAKLAELDSRVASYRHEMATEFTRYSEELLRDVPEDVAYQVSQAIADSILTNYPALYPPGSTAPSLSNPLTGLSETSWNGNRSPPPILPHTSGTPKGQPPSPHARELEFQGLFTPTYLPLLESIDRDRNLHSPTASPGPAPTTATATNLISEHTTTSEGTQTPESAHRRRRPSPLRSATDTSIASAVSDTSSVRVRKSALRRSSGSSRSADSPRDPRRVRFEFEGEQFLPSTSPQSTTTALAEWGSASSGSGGSSTPTDDYFPVRSLADIEGEEAPRPRKVSSSQALRALSKAPLDDGTTWTVVNSDAASEAFSAPDADKVGVRTHDTLPAQEEMESQEVISREIPERPKENSTGREGEDQAEEDRAPVETAREESESDDESSDDEGSLFMLSKKSPKNGQRASPAWNQVLSTSASGRPSSVQSPSPKVTPSEPAIAEASTGPDASKPTPAAPVMASRSTPSTTLPSSSGLAEKSAAEEDEEPDLFSLDADEDDLELQKAISAQKSPKKHFSEVPDEPEPEQKQDADESEADIKANSPISASPPISIPIRSPSEIPPKVVPMPQGSIPRASIGSYNGRSLIMSPVKDPELLERIRRSDDAAPPFFVGSLHGRSGPDASNVKSYVASLPSPKGMPGSFFERYMREKEGGKKYGSDREGSEGKA</sequence>
<feature type="compositionally biased region" description="Low complexity" evidence="2">
    <location>
        <begin position="470"/>
        <end position="482"/>
    </location>
</feature>
<feature type="region of interest" description="Disordered" evidence="2">
    <location>
        <begin position="166"/>
        <end position="592"/>
    </location>
</feature>
<protein>
    <submittedName>
        <fullName evidence="3">Uncharacterized protein</fullName>
    </submittedName>
</protein>
<feature type="compositionally biased region" description="Low complexity" evidence="2">
    <location>
        <begin position="214"/>
        <end position="223"/>
    </location>
</feature>
<feature type="compositionally biased region" description="Polar residues" evidence="2">
    <location>
        <begin position="411"/>
        <end position="442"/>
    </location>
</feature>
<feature type="compositionally biased region" description="Polar residues" evidence="2">
    <location>
        <begin position="189"/>
        <end position="206"/>
    </location>
</feature>
<reference evidence="3 4" key="1">
    <citation type="journal article" date="2023" name="PLoS ONE">
        <title>Cytospora paraplurivora sp. nov. isolated from orchards with fruit tree decline syndrome in Ontario, Canada.</title>
        <authorList>
            <person name="Ilyukhin E."/>
            <person name="Nguyen H.D.T."/>
            <person name="Castle A.J."/>
            <person name="Ellouze W."/>
        </authorList>
    </citation>
    <scope>NUCLEOTIDE SEQUENCE [LARGE SCALE GENOMIC DNA]</scope>
    <source>
        <strain evidence="3 4">FDS-564</strain>
    </source>
</reference>
<feature type="compositionally biased region" description="Polar residues" evidence="2">
    <location>
        <begin position="312"/>
        <end position="321"/>
    </location>
</feature>
<dbReference type="EMBL" id="JAJSPL020000080">
    <property type="protein sequence ID" value="KAK7728737.1"/>
    <property type="molecule type" value="Genomic_DNA"/>
</dbReference>
<feature type="compositionally biased region" description="Basic and acidic residues" evidence="2">
    <location>
        <begin position="224"/>
        <end position="236"/>
    </location>
</feature>
<feature type="compositionally biased region" description="Acidic residues" evidence="2">
    <location>
        <begin position="389"/>
        <end position="400"/>
    </location>
</feature>
<feature type="compositionally biased region" description="Acidic residues" evidence="2">
    <location>
        <begin position="491"/>
        <end position="508"/>
    </location>
</feature>
<feature type="region of interest" description="Disordered" evidence="2">
    <location>
        <begin position="79"/>
        <end position="117"/>
    </location>
</feature>
<evidence type="ECO:0000256" key="2">
    <source>
        <dbReference type="SAM" id="MobiDB-lite"/>
    </source>
</evidence>
<feature type="compositionally biased region" description="Polar residues" evidence="2">
    <location>
        <begin position="166"/>
        <end position="177"/>
    </location>
</feature>
<feature type="compositionally biased region" description="Polar residues" evidence="2">
    <location>
        <begin position="242"/>
        <end position="253"/>
    </location>
</feature>